<feature type="transmembrane region" description="Helical" evidence="1">
    <location>
        <begin position="189"/>
        <end position="205"/>
    </location>
</feature>
<dbReference type="Proteomes" id="UP000245697">
    <property type="component" value="Unassembled WGS sequence"/>
</dbReference>
<sequence>MTLTRLLVLRNRLLLTCWPLTLIGLCCTLSTYEQTYPTAGQRRTAVELAQLNPGSTLLYGRLPDPGAAAQMFAWEIGAFVTILAAVMAVLTAVAVTRAAEDDGSLELLRGCGVTVLRPLYSALTILTGAAVLLTAGCAVAITVTAGQSDGVSVSGTVMFAAVVGVTFLTVSAVTVLAAQVAPSAGQARLWGFGALGVAFAVRAVADTQQVGWLNWVSPLGLRAVVEPFTVDRWTALLPGLLTVLVLVVLAVLVAARREFGAGLLRRRDARNGRLRVHGMVGLQARLARPSLLVWTVTVAAIGTLFAAMGSGAVEQQRDGEVGGFLGAQLGTGDPAAGYLAYRGTVIGIVVSVFAILSVLAARHAEDTGLTGQVLATGVRRWAPMAAQAAVAAAGCAVVLAVTGVITAVITPMFLDGDDIAARSLAYALGQWPTAAAMIGCATLLIGALPRLAALAWLPLAASSLLALLGDLLGVPDRIQDLGFFQHVPDIAGVDRPVGPLLWLAAAGTLLVLAGSAGAARRDLRAG</sequence>
<keyword evidence="3" id="KW-1185">Reference proteome</keyword>
<feature type="transmembrane region" description="Helical" evidence="1">
    <location>
        <begin position="500"/>
        <end position="519"/>
    </location>
</feature>
<dbReference type="AlphaFoldDB" id="A0A316EA01"/>
<dbReference type="OrthoDB" id="2014935at2"/>
<comment type="caution">
    <text evidence="2">The sequence shown here is derived from an EMBL/GenBank/DDBJ whole genome shotgun (WGS) entry which is preliminary data.</text>
</comment>
<organism evidence="2 3">
    <name type="scientific">Actinoplanes xinjiangensis</name>
    <dbReference type="NCBI Taxonomy" id="512350"/>
    <lineage>
        <taxon>Bacteria</taxon>
        <taxon>Bacillati</taxon>
        <taxon>Actinomycetota</taxon>
        <taxon>Actinomycetes</taxon>
        <taxon>Micromonosporales</taxon>
        <taxon>Micromonosporaceae</taxon>
        <taxon>Actinoplanes</taxon>
    </lineage>
</organism>
<gene>
    <name evidence="2" type="ORF">BC793_1597</name>
</gene>
<proteinExistence type="predicted"/>
<evidence type="ECO:0000256" key="1">
    <source>
        <dbReference type="SAM" id="Phobius"/>
    </source>
</evidence>
<feature type="transmembrane region" description="Helical" evidence="1">
    <location>
        <begin position="157"/>
        <end position="177"/>
    </location>
</feature>
<feature type="transmembrane region" description="Helical" evidence="1">
    <location>
        <begin position="72"/>
        <end position="98"/>
    </location>
</feature>
<name>A0A316EA01_9ACTN</name>
<feature type="transmembrane region" description="Helical" evidence="1">
    <location>
        <begin position="12"/>
        <end position="32"/>
    </location>
</feature>
<protein>
    <submittedName>
        <fullName evidence="2">ABC-2 type transport system permease protein</fullName>
    </submittedName>
</protein>
<feature type="transmembrane region" description="Helical" evidence="1">
    <location>
        <begin position="381"/>
        <end position="409"/>
    </location>
</feature>
<feature type="transmembrane region" description="Helical" evidence="1">
    <location>
        <begin position="235"/>
        <end position="255"/>
    </location>
</feature>
<keyword evidence="1" id="KW-0472">Membrane</keyword>
<keyword evidence="1" id="KW-1133">Transmembrane helix</keyword>
<dbReference type="RefSeq" id="WP_109603330.1">
    <property type="nucleotide sequence ID" value="NZ_BONA01000123.1"/>
</dbReference>
<accession>A0A316EA01</accession>
<feature type="transmembrane region" description="Helical" evidence="1">
    <location>
        <begin position="119"/>
        <end position="145"/>
    </location>
</feature>
<evidence type="ECO:0000313" key="2">
    <source>
        <dbReference type="EMBL" id="PWK26823.1"/>
    </source>
</evidence>
<feature type="transmembrane region" description="Helical" evidence="1">
    <location>
        <begin position="291"/>
        <end position="313"/>
    </location>
</feature>
<feature type="transmembrane region" description="Helical" evidence="1">
    <location>
        <begin position="429"/>
        <end position="448"/>
    </location>
</feature>
<feature type="transmembrane region" description="Helical" evidence="1">
    <location>
        <begin position="339"/>
        <end position="360"/>
    </location>
</feature>
<keyword evidence="1" id="KW-0812">Transmembrane</keyword>
<dbReference type="EMBL" id="QGGR01000059">
    <property type="protein sequence ID" value="PWK26823.1"/>
    <property type="molecule type" value="Genomic_DNA"/>
</dbReference>
<feature type="transmembrane region" description="Helical" evidence="1">
    <location>
        <begin position="455"/>
        <end position="474"/>
    </location>
</feature>
<reference evidence="2 3" key="1">
    <citation type="submission" date="2018-05" db="EMBL/GenBank/DDBJ databases">
        <title>Genomic Encyclopedia of Archaeal and Bacterial Type Strains, Phase II (KMG-II): from individual species to whole genera.</title>
        <authorList>
            <person name="Goeker M."/>
        </authorList>
    </citation>
    <scope>NUCLEOTIDE SEQUENCE [LARGE SCALE GENOMIC DNA]</scope>
    <source>
        <strain evidence="2 3">DSM 45184</strain>
    </source>
</reference>
<evidence type="ECO:0000313" key="3">
    <source>
        <dbReference type="Proteomes" id="UP000245697"/>
    </source>
</evidence>